<reference evidence="2 3" key="1">
    <citation type="submission" date="2019-05" db="EMBL/GenBank/DDBJ databases">
        <title>Emergence of the Ug99 lineage of the wheat stem rust pathogen through somatic hybridization.</title>
        <authorList>
            <person name="Li F."/>
            <person name="Upadhyaya N.M."/>
            <person name="Sperschneider J."/>
            <person name="Matny O."/>
            <person name="Nguyen-Phuc H."/>
            <person name="Mago R."/>
            <person name="Raley C."/>
            <person name="Miller M.E."/>
            <person name="Silverstein K.A.T."/>
            <person name="Henningsen E."/>
            <person name="Hirsch C.D."/>
            <person name="Visser B."/>
            <person name="Pretorius Z.A."/>
            <person name="Steffenson B.J."/>
            <person name="Schwessinger B."/>
            <person name="Dodds P.N."/>
            <person name="Figueroa M."/>
        </authorList>
    </citation>
    <scope>NUCLEOTIDE SEQUENCE [LARGE SCALE GENOMIC DNA]</scope>
    <source>
        <strain evidence="2 3">Ug99</strain>
    </source>
</reference>
<feature type="compositionally biased region" description="Basic and acidic residues" evidence="1">
    <location>
        <begin position="139"/>
        <end position="148"/>
    </location>
</feature>
<evidence type="ECO:0000313" key="3">
    <source>
        <dbReference type="Proteomes" id="UP000325313"/>
    </source>
</evidence>
<dbReference type="Proteomes" id="UP000325313">
    <property type="component" value="Unassembled WGS sequence"/>
</dbReference>
<accession>A0A5B0SLF0</accession>
<dbReference type="EMBL" id="VDEP01000001">
    <property type="protein sequence ID" value="KAA1138771.1"/>
    <property type="molecule type" value="Genomic_DNA"/>
</dbReference>
<feature type="region of interest" description="Disordered" evidence="1">
    <location>
        <begin position="53"/>
        <end position="104"/>
    </location>
</feature>
<sequence>MINRSSRLTRPIIPIKQIQSKTILIGFNKQPKNHYLSATTNAPVKQNVTVVRGTGTKKQSSPSTSSTSIQKAFQESMSPCRQEESRRAGMYTSSSGGVPPGKVVHRPARRKGFLPTSWCSRWEESLPTSWWGGIPPGEPDFKPARQEESLPASWYKDQLVGRDSFRKAGALVGRESDSS</sequence>
<feature type="compositionally biased region" description="Polar residues" evidence="1">
    <location>
        <begin position="69"/>
        <end position="79"/>
    </location>
</feature>
<comment type="caution">
    <text evidence="2">The sequence shown here is derived from an EMBL/GenBank/DDBJ whole genome shotgun (WGS) entry which is preliminary data.</text>
</comment>
<dbReference type="AlphaFoldDB" id="A0A5B0SLF0"/>
<gene>
    <name evidence="2" type="ORF">PGTUg99_002970</name>
</gene>
<organism evidence="2 3">
    <name type="scientific">Puccinia graminis f. sp. tritici</name>
    <dbReference type="NCBI Taxonomy" id="56615"/>
    <lineage>
        <taxon>Eukaryota</taxon>
        <taxon>Fungi</taxon>
        <taxon>Dikarya</taxon>
        <taxon>Basidiomycota</taxon>
        <taxon>Pucciniomycotina</taxon>
        <taxon>Pucciniomycetes</taxon>
        <taxon>Pucciniales</taxon>
        <taxon>Pucciniaceae</taxon>
        <taxon>Puccinia</taxon>
    </lineage>
</organism>
<feature type="region of interest" description="Disordered" evidence="1">
    <location>
        <begin position="130"/>
        <end position="149"/>
    </location>
</feature>
<feature type="compositionally biased region" description="Low complexity" evidence="1">
    <location>
        <begin position="53"/>
        <end position="68"/>
    </location>
</feature>
<evidence type="ECO:0000313" key="2">
    <source>
        <dbReference type="EMBL" id="KAA1138771.1"/>
    </source>
</evidence>
<evidence type="ECO:0000256" key="1">
    <source>
        <dbReference type="SAM" id="MobiDB-lite"/>
    </source>
</evidence>
<protein>
    <submittedName>
        <fullName evidence="2">Uncharacterized protein</fullName>
    </submittedName>
</protein>
<name>A0A5B0SLF0_PUCGR</name>
<proteinExistence type="predicted"/>